<reference evidence="1" key="1">
    <citation type="submission" date="2021-02" db="EMBL/GenBank/DDBJ databases">
        <title>Rhodobacter shimadae sp. nov., an aerobic anoxygenic phototrophic bacterium isolated from a hot spring.</title>
        <authorList>
            <person name="Muramatsu S."/>
            <person name="Haruta S."/>
            <person name="Hirose S."/>
            <person name="Hanada S."/>
        </authorList>
    </citation>
    <scope>NUCLEOTIDE SEQUENCE</scope>
    <source>
        <strain evidence="1">N10</strain>
    </source>
</reference>
<dbReference type="AlphaFoldDB" id="A0A8G0ZUQ7"/>
<keyword evidence="1" id="KW-0969">Cilium</keyword>
<keyword evidence="1" id="KW-0282">Flagellum</keyword>
<evidence type="ECO:0000313" key="2">
    <source>
        <dbReference type="Proteomes" id="UP000826300"/>
    </source>
</evidence>
<evidence type="ECO:0000313" key="1">
    <source>
        <dbReference type="EMBL" id="QYZ69800.1"/>
    </source>
</evidence>
<protein>
    <submittedName>
        <fullName evidence="1">Flagellar biosynthesis protein</fullName>
    </submittedName>
</protein>
<dbReference type="Proteomes" id="UP000826300">
    <property type="component" value="Chromosome"/>
</dbReference>
<keyword evidence="1" id="KW-0966">Cell projection</keyword>
<sequence length="197" mass="21230">MALRLEVFETSAGKSSSTVTVEADALEEERLEAFDKGYAAGWDDATASQADDQARIRADLARHLQSLSFTHAEARAHVLSALKPLLLEIVSHLLPETARATLAPLVLDALMPLAETMTDQPIVLVLNPAVRPAVESLVGQATGMPLDLKEEPSLGEGQVYIRLGTEEALVDLDRAITDIAKAVHGFFDLAEKEIQHG</sequence>
<dbReference type="KEGG" id="nsm:JO391_19230"/>
<dbReference type="EMBL" id="CP069370">
    <property type="protein sequence ID" value="QYZ69800.1"/>
    <property type="molecule type" value="Genomic_DNA"/>
</dbReference>
<accession>A0A8G0ZUQ7</accession>
<name>A0A8G0ZUQ7_9RHOB</name>
<proteinExistence type="predicted"/>
<organism evidence="1 2">
    <name type="scientific">Neotabrizicola shimadae</name>
    <dbReference type="NCBI Taxonomy" id="2807096"/>
    <lineage>
        <taxon>Bacteria</taxon>
        <taxon>Pseudomonadati</taxon>
        <taxon>Pseudomonadota</taxon>
        <taxon>Alphaproteobacteria</taxon>
        <taxon>Rhodobacterales</taxon>
        <taxon>Paracoccaceae</taxon>
        <taxon>Neotabrizicola</taxon>
    </lineage>
</organism>
<gene>
    <name evidence="1" type="ORF">JO391_19230</name>
</gene>
<dbReference type="RefSeq" id="WP_220662016.1">
    <property type="nucleotide sequence ID" value="NZ_CP069370.1"/>
</dbReference>
<keyword evidence="2" id="KW-1185">Reference proteome</keyword>